<evidence type="ECO:0000256" key="8">
    <source>
        <dbReference type="RuleBase" id="RU280816"/>
    </source>
</evidence>
<dbReference type="GO" id="GO:0016020">
    <property type="term" value="C:membrane"/>
    <property type="evidence" value="ECO:0007669"/>
    <property type="project" value="UniProtKB-SubCell"/>
</dbReference>
<evidence type="ECO:0000256" key="3">
    <source>
        <dbReference type="ARBA" id="ARBA00022692"/>
    </source>
</evidence>
<keyword evidence="11" id="KW-1185">Reference proteome</keyword>
<name>A0AAP0X2Q6_LIQFO</name>
<keyword evidence="5 8" id="KW-1133">Transmembrane helix</keyword>
<feature type="transmembrane region" description="Helical" evidence="9">
    <location>
        <begin position="108"/>
        <end position="130"/>
    </location>
</feature>
<keyword evidence="7 8" id="KW-0568">Pathogenesis-related protein</keyword>
<reference evidence="10 11" key="1">
    <citation type="journal article" date="2024" name="Plant J.">
        <title>Genome sequences and population genomics reveal climatic adaptation and genomic divergence between two closely related sweetgum species.</title>
        <authorList>
            <person name="Xu W.Q."/>
            <person name="Ren C.Q."/>
            <person name="Zhang X.Y."/>
            <person name="Comes H.P."/>
            <person name="Liu X.H."/>
            <person name="Li Y.G."/>
            <person name="Kettle C.J."/>
            <person name="Jalonen R."/>
            <person name="Gaisberger H."/>
            <person name="Ma Y.Z."/>
            <person name="Qiu Y.X."/>
        </authorList>
    </citation>
    <scope>NUCLEOTIDE SEQUENCE [LARGE SCALE GENOMIC DNA]</scope>
    <source>
        <strain evidence="10">Hangzhou</strain>
    </source>
</reference>
<dbReference type="PANTHER" id="PTHR31942:SF54">
    <property type="entry name" value="MLO-LIKE PROTEIN 13"/>
    <property type="match status" value="1"/>
</dbReference>
<evidence type="ECO:0000256" key="7">
    <source>
        <dbReference type="ARBA" id="ARBA00023265"/>
    </source>
</evidence>
<evidence type="ECO:0000256" key="5">
    <source>
        <dbReference type="ARBA" id="ARBA00022989"/>
    </source>
</evidence>
<evidence type="ECO:0000313" key="11">
    <source>
        <dbReference type="Proteomes" id="UP001415857"/>
    </source>
</evidence>
<keyword evidence="4 8" id="KW-0611">Plant defense</keyword>
<evidence type="ECO:0000256" key="6">
    <source>
        <dbReference type="ARBA" id="ARBA00023136"/>
    </source>
</evidence>
<dbReference type="Pfam" id="PF03094">
    <property type="entry name" value="Mlo"/>
    <property type="match status" value="1"/>
</dbReference>
<evidence type="ECO:0000313" key="10">
    <source>
        <dbReference type="EMBL" id="KAK9287321.1"/>
    </source>
</evidence>
<keyword evidence="3 8" id="KW-0812">Transmembrane</keyword>
<dbReference type="InterPro" id="IPR004326">
    <property type="entry name" value="Mlo"/>
</dbReference>
<feature type="transmembrane region" description="Helical" evidence="9">
    <location>
        <begin position="318"/>
        <end position="338"/>
    </location>
</feature>
<dbReference type="GO" id="GO:0006952">
    <property type="term" value="P:defense response"/>
    <property type="evidence" value="ECO:0007669"/>
    <property type="project" value="UniProtKB-KW"/>
</dbReference>
<proteinExistence type="inferred from homology"/>
<comment type="subcellular location">
    <subcellularLocation>
        <location evidence="1 8">Membrane</location>
        <topology evidence="1 8">Multi-pass membrane protein</topology>
    </subcellularLocation>
</comment>
<feature type="transmembrane region" description="Helical" evidence="9">
    <location>
        <begin position="441"/>
        <end position="462"/>
    </location>
</feature>
<dbReference type="AlphaFoldDB" id="A0AAP0X2Q6"/>
<feature type="transmembrane region" description="Helical" evidence="9">
    <location>
        <begin position="391"/>
        <end position="421"/>
    </location>
</feature>
<keyword evidence="6 8" id="KW-0472">Membrane</keyword>
<dbReference type="EMBL" id="JBBPBK010000004">
    <property type="protein sequence ID" value="KAK9287321.1"/>
    <property type="molecule type" value="Genomic_DNA"/>
</dbReference>
<keyword evidence="8" id="KW-0112">Calmodulin-binding</keyword>
<dbReference type="GO" id="GO:0005516">
    <property type="term" value="F:calmodulin binding"/>
    <property type="evidence" value="ECO:0007669"/>
    <property type="project" value="UniProtKB-KW"/>
</dbReference>
<protein>
    <recommendedName>
        <fullName evidence="8">MLO-like protein</fullName>
    </recommendedName>
</protein>
<evidence type="ECO:0000256" key="2">
    <source>
        <dbReference type="ARBA" id="ARBA00006574"/>
    </source>
</evidence>
<sequence length="540" mass="62561">MRVGVLYGFKTYIFIFTLSVCVCAVSKIPQQVASKLCAAPNMELEMMEEQILANFSLGINMTIYMCLRIASVVFDLILWRGLNRLGKYLERKNQKALEEALRKLKDELMLLGFISLLLAVFQGVISRICIAKHLVSFMLPCKDTISLDNHEQFSRQGTKNGRRLLSTDAGSDHCIHKGKVPLLSIEALHQLHIFIFVLAVVHVIFCVTTMVLGRLKIQQWKYWEDAVNPKTSEESNISKKDRARHYQAFLKQRTLGRWRKSTVGSWMKAFFKQFYFSVTKSDYIALRHGFIMEHCRSEVTFDFHDYMMRTLENDFKKVVGISSWYLWVFVVLFLLLNVEGWHTYFWLSFLPLILLLLVGAKLAHIIACLAQEVRGRETNDQDTIKPSDDHFWFGSPIIMLYLIQFIWFQNLFEIGFFFWIWSTYGFNSCIMEKVGYIIPRLIMGVIVQVLCSYSTLPLYAIITQMGSLFKETMFEDHMAAKLKAWRQRTRMDKVAKESFETADETTVVVEGTTTSIVELSCPPQIHTPSSSSSSERKVYF</sequence>
<comment type="similarity">
    <text evidence="2 8">Belongs to the MLO family.</text>
</comment>
<feature type="transmembrane region" description="Helical" evidence="9">
    <location>
        <begin position="52"/>
        <end position="78"/>
    </location>
</feature>
<gene>
    <name evidence="8" type="primary">MLO</name>
    <name evidence="10" type="ORF">L1049_015736</name>
</gene>
<accession>A0AAP0X2Q6</accession>
<dbReference type="PANTHER" id="PTHR31942">
    <property type="entry name" value="MLO-LIKE PROTEIN 1"/>
    <property type="match status" value="1"/>
</dbReference>
<comment type="domain">
    <text evidence="8">The C-terminus contains a calmodulin-binding domain, which binds calmodulin in a calcium-dependent fashion.</text>
</comment>
<evidence type="ECO:0000256" key="4">
    <source>
        <dbReference type="ARBA" id="ARBA00022821"/>
    </source>
</evidence>
<feature type="transmembrane region" description="Helical" evidence="9">
    <location>
        <begin position="191"/>
        <end position="212"/>
    </location>
</feature>
<organism evidence="10 11">
    <name type="scientific">Liquidambar formosana</name>
    <name type="common">Formosan gum</name>
    <dbReference type="NCBI Taxonomy" id="63359"/>
    <lineage>
        <taxon>Eukaryota</taxon>
        <taxon>Viridiplantae</taxon>
        <taxon>Streptophyta</taxon>
        <taxon>Embryophyta</taxon>
        <taxon>Tracheophyta</taxon>
        <taxon>Spermatophyta</taxon>
        <taxon>Magnoliopsida</taxon>
        <taxon>eudicotyledons</taxon>
        <taxon>Gunneridae</taxon>
        <taxon>Pentapetalae</taxon>
        <taxon>Saxifragales</taxon>
        <taxon>Altingiaceae</taxon>
        <taxon>Liquidambar</taxon>
    </lineage>
</organism>
<feature type="transmembrane region" description="Helical" evidence="9">
    <location>
        <begin position="12"/>
        <end position="32"/>
    </location>
</feature>
<dbReference type="Proteomes" id="UP001415857">
    <property type="component" value="Unassembled WGS sequence"/>
</dbReference>
<evidence type="ECO:0000256" key="1">
    <source>
        <dbReference type="ARBA" id="ARBA00004141"/>
    </source>
</evidence>
<comment type="function">
    <text evidence="8">May be involved in modulation of pathogen defense and leaf cell death.</text>
</comment>
<feature type="transmembrane region" description="Helical" evidence="9">
    <location>
        <begin position="344"/>
        <end position="370"/>
    </location>
</feature>
<evidence type="ECO:0000256" key="9">
    <source>
        <dbReference type="SAM" id="Phobius"/>
    </source>
</evidence>
<comment type="caution">
    <text evidence="10">The sequence shown here is derived from an EMBL/GenBank/DDBJ whole genome shotgun (WGS) entry which is preliminary data.</text>
</comment>